<keyword evidence="7" id="KW-0256">Endoplasmic reticulum</keyword>
<dbReference type="GO" id="GO:0016020">
    <property type="term" value="C:membrane"/>
    <property type="evidence" value="ECO:0007669"/>
    <property type="project" value="GOC"/>
</dbReference>
<proteinExistence type="predicted"/>
<evidence type="ECO:0000256" key="2">
    <source>
        <dbReference type="ARBA" id="ARBA00004687"/>
    </source>
</evidence>
<dbReference type="InterPro" id="IPR007315">
    <property type="entry name" value="PIG-V/Gpi18"/>
</dbReference>
<protein>
    <submittedName>
        <fullName evidence="10">Uncharacterized protein</fullName>
    </submittedName>
</protein>
<dbReference type="GO" id="GO:0004376">
    <property type="term" value="F:GPI mannosyltransferase activity"/>
    <property type="evidence" value="ECO:0007669"/>
    <property type="project" value="InterPro"/>
</dbReference>
<sequence>MASRLAVRLRSTPWWARVVVVWLLTRLLTTAIILVIASTQEQNPWTGPHPPYLAYSAIWDGNWYKIVSFYGYPSTLPITDTGHVGENAWAFMPGYPFLVSLLRFATGGQWEVLALGVSVVCGLAAALVFYRLMRHVLGADGQALFAVLLFCVAPVSPLLQLSYAESMYTLLLVIALYLVVLRRYGWLFLVVPIMAFTRPSGLAFALFLVLHTVVRFVTRARDPYPLRQRVLTSVLAVYSGLLGLAWPAIAWLATGDLTAYTDTELAWRAPYIGYVELVPFTAWFQGGNWWLGAPLGAILVVVLIALFVAILFSPWVKRLGVDLRLWVGAYGVYLLAVFFPQSSTFRLLMPMFPLLGAAAVPRSVVFRVLLVIVSVALQIGWLLICWAVYGADWTPP</sequence>
<dbReference type="GO" id="GO:0031501">
    <property type="term" value="C:mannosyltransferase complex"/>
    <property type="evidence" value="ECO:0007669"/>
    <property type="project" value="TreeGrafter"/>
</dbReference>
<dbReference type="Pfam" id="PF04188">
    <property type="entry name" value="Mannosyl_trans2"/>
    <property type="match status" value="1"/>
</dbReference>
<keyword evidence="6" id="KW-0812">Transmembrane</keyword>
<keyword evidence="8" id="KW-1133">Transmembrane helix</keyword>
<gene>
    <name evidence="10" type="ORF">B5808_11070</name>
</gene>
<evidence type="ECO:0000256" key="9">
    <source>
        <dbReference type="ARBA" id="ARBA00023136"/>
    </source>
</evidence>
<dbReference type="RefSeq" id="WP_085019841.1">
    <property type="nucleotide sequence ID" value="NZ_BMHD01000001.1"/>
</dbReference>
<evidence type="ECO:0000256" key="7">
    <source>
        <dbReference type="ARBA" id="ARBA00022824"/>
    </source>
</evidence>
<keyword evidence="3" id="KW-0337">GPI-anchor biosynthesis</keyword>
<dbReference type="UniPathway" id="UPA00196"/>
<evidence type="ECO:0000313" key="11">
    <source>
        <dbReference type="Proteomes" id="UP000192775"/>
    </source>
</evidence>
<dbReference type="GO" id="GO:0006506">
    <property type="term" value="P:GPI anchor biosynthetic process"/>
    <property type="evidence" value="ECO:0007669"/>
    <property type="project" value="UniProtKB-UniPathway"/>
</dbReference>
<evidence type="ECO:0000256" key="3">
    <source>
        <dbReference type="ARBA" id="ARBA00022502"/>
    </source>
</evidence>
<comment type="pathway">
    <text evidence="2">Glycolipid biosynthesis; glycosylphosphatidylinositol-anchor biosynthesis.</text>
</comment>
<dbReference type="PANTHER" id="PTHR12468:SF2">
    <property type="entry name" value="GPI MANNOSYLTRANSFERASE 2"/>
    <property type="match status" value="1"/>
</dbReference>
<evidence type="ECO:0000256" key="5">
    <source>
        <dbReference type="ARBA" id="ARBA00022679"/>
    </source>
</evidence>
<reference evidence="10 11" key="1">
    <citation type="submission" date="2017-04" db="EMBL/GenBank/DDBJ databases">
        <authorList>
            <person name="Afonso C.L."/>
            <person name="Miller P.J."/>
            <person name="Scott M.A."/>
            <person name="Spackman E."/>
            <person name="Goraichik I."/>
            <person name="Dimitrov K.M."/>
            <person name="Suarez D.L."/>
            <person name="Swayne D.E."/>
        </authorList>
    </citation>
    <scope>NUCLEOTIDE SEQUENCE [LARGE SCALE GENOMIC DNA]</scope>
    <source>
        <strain evidence="11">XA(T)</strain>
    </source>
</reference>
<keyword evidence="5" id="KW-0808">Transferase</keyword>
<dbReference type="Proteomes" id="UP000192775">
    <property type="component" value="Chromosome"/>
</dbReference>
<keyword evidence="9" id="KW-0472">Membrane</keyword>
<evidence type="ECO:0000256" key="8">
    <source>
        <dbReference type="ARBA" id="ARBA00022989"/>
    </source>
</evidence>
<evidence type="ECO:0000313" key="10">
    <source>
        <dbReference type="EMBL" id="ARJ05703.1"/>
    </source>
</evidence>
<dbReference type="KEGG" id="cphy:B5808_11070"/>
<evidence type="ECO:0000256" key="1">
    <source>
        <dbReference type="ARBA" id="ARBA00004477"/>
    </source>
</evidence>
<name>A0A1X9LKK5_9MICO</name>
<evidence type="ECO:0000256" key="4">
    <source>
        <dbReference type="ARBA" id="ARBA00022676"/>
    </source>
</evidence>
<dbReference type="AlphaFoldDB" id="A0A1X9LKK5"/>
<keyword evidence="11" id="KW-1185">Reference proteome</keyword>
<accession>A0A1X9LKK5</accession>
<dbReference type="GO" id="GO:0000009">
    <property type="term" value="F:alpha-1,6-mannosyltransferase activity"/>
    <property type="evidence" value="ECO:0007669"/>
    <property type="project" value="InterPro"/>
</dbReference>
<dbReference type="EMBL" id="CP020715">
    <property type="protein sequence ID" value="ARJ05703.1"/>
    <property type="molecule type" value="Genomic_DNA"/>
</dbReference>
<dbReference type="PANTHER" id="PTHR12468">
    <property type="entry name" value="GPI MANNOSYLTRANSFERASE 2"/>
    <property type="match status" value="1"/>
</dbReference>
<comment type="subcellular location">
    <subcellularLocation>
        <location evidence="1">Endoplasmic reticulum membrane</location>
        <topology evidence="1">Multi-pass membrane protein</topology>
    </subcellularLocation>
</comment>
<organism evidence="10 11">
    <name type="scientific">Cnuibacter physcomitrellae</name>
    <dbReference type="NCBI Taxonomy" id="1619308"/>
    <lineage>
        <taxon>Bacteria</taxon>
        <taxon>Bacillati</taxon>
        <taxon>Actinomycetota</taxon>
        <taxon>Actinomycetes</taxon>
        <taxon>Micrococcales</taxon>
        <taxon>Microbacteriaceae</taxon>
        <taxon>Cnuibacter</taxon>
    </lineage>
</organism>
<keyword evidence="4" id="KW-0328">Glycosyltransferase</keyword>
<evidence type="ECO:0000256" key="6">
    <source>
        <dbReference type="ARBA" id="ARBA00022692"/>
    </source>
</evidence>
<dbReference type="STRING" id="1619308.B5808_11070"/>